<dbReference type="GO" id="GO:0016020">
    <property type="term" value="C:membrane"/>
    <property type="evidence" value="ECO:0007669"/>
    <property type="project" value="UniProtKB-SubCell"/>
</dbReference>
<gene>
    <name evidence="6" type="ORF">RCOM_0040970</name>
</gene>
<keyword evidence="4 5" id="KW-0472">Membrane</keyword>
<evidence type="ECO:0000256" key="5">
    <source>
        <dbReference type="SAM" id="Phobius"/>
    </source>
</evidence>
<feature type="transmembrane region" description="Helical" evidence="5">
    <location>
        <begin position="12"/>
        <end position="37"/>
    </location>
</feature>
<keyword evidence="2 5" id="KW-0812">Transmembrane</keyword>
<evidence type="ECO:0000313" key="7">
    <source>
        <dbReference type="Proteomes" id="UP000008311"/>
    </source>
</evidence>
<comment type="subcellular location">
    <subcellularLocation>
        <location evidence="1">Membrane</location>
        <topology evidence="1">Multi-pass membrane protein</topology>
    </subcellularLocation>
</comment>
<dbReference type="EMBL" id="EQ976586">
    <property type="protein sequence ID" value="EEF26752.1"/>
    <property type="molecule type" value="Genomic_DNA"/>
</dbReference>
<dbReference type="AlphaFoldDB" id="B9TBL5"/>
<keyword evidence="3 5" id="KW-1133">Transmembrane helix</keyword>
<dbReference type="InParanoid" id="B9TBL5"/>
<evidence type="ECO:0000313" key="6">
    <source>
        <dbReference type="EMBL" id="EEF26752.1"/>
    </source>
</evidence>
<evidence type="ECO:0000256" key="3">
    <source>
        <dbReference type="ARBA" id="ARBA00022989"/>
    </source>
</evidence>
<accession>B9TBL5</accession>
<protein>
    <recommendedName>
        <fullName evidence="8">DoxX family protein</fullName>
    </recommendedName>
</protein>
<feature type="transmembrane region" description="Helical" evidence="5">
    <location>
        <begin position="57"/>
        <end position="74"/>
    </location>
</feature>
<sequence length="92" mass="9808">MTSSPRYSHSRYLSAGLWFAQFAVAIVFAASGLFKLFMPIPELAAMMTWPGDYPSSFVRAIGVVDLLGAAGVLLPSLTRIRPQVAVVAAACC</sequence>
<reference evidence="7" key="1">
    <citation type="journal article" date="2010" name="Nat. Biotechnol.">
        <title>Draft genome sequence of the oilseed species Ricinus communis.</title>
        <authorList>
            <person name="Chan A.P."/>
            <person name="Crabtree J."/>
            <person name="Zhao Q."/>
            <person name="Lorenzi H."/>
            <person name="Orvis J."/>
            <person name="Puiu D."/>
            <person name="Melake-Berhan A."/>
            <person name="Jones K.M."/>
            <person name="Redman J."/>
            <person name="Chen G."/>
            <person name="Cahoon E.B."/>
            <person name="Gedil M."/>
            <person name="Stanke M."/>
            <person name="Haas B.J."/>
            <person name="Wortman J.R."/>
            <person name="Fraser-Liggett C.M."/>
            <person name="Ravel J."/>
            <person name="Rabinowicz P.D."/>
        </authorList>
    </citation>
    <scope>NUCLEOTIDE SEQUENCE [LARGE SCALE GENOMIC DNA]</scope>
    <source>
        <strain evidence="7">cv. Hale</strain>
    </source>
</reference>
<evidence type="ECO:0000256" key="4">
    <source>
        <dbReference type="ARBA" id="ARBA00023136"/>
    </source>
</evidence>
<evidence type="ECO:0008006" key="8">
    <source>
        <dbReference type="Google" id="ProtNLM"/>
    </source>
</evidence>
<dbReference type="InterPro" id="IPR032808">
    <property type="entry name" value="DoxX"/>
</dbReference>
<organism evidence="6 7">
    <name type="scientific">Ricinus communis</name>
    <name type="common">Castor bean</name>
    <dbReference type="NCBI Taxonomy" id="3988"/>
    <lineage>
        <taxon>Eukaryota</taxon>
        <taxon>Viridiplantae</taxon>
        <taxon>Streptophyta</taxon>
        <taxon>Embryophyta</taxon>
        <taxon>Tracheophyta</taxon>
        <taxon>Spermatophyta</taxon>
        <taxon>Magnoliopsida</taxon>
        <taxon>eudicotyledons</taxon>
        <taxon>Gunneridae</taxon>
        <taxon>Pentapetalae</taxon>
        <taxon>rosids</taxon>
        <taxon>fabids</taxon>
        <taxon>Malpighiales</taxon>
        <taxon>Euphorbiaceae</taxon>
        <taxon>Acalyphoideae</taxon>
        <taxon>Acalypheae</taxon>
        <taxon>Ricinus</taxon>
    </lineage>
</organism>
<keyword evidence="7" id="KW-1185">Reference proteome</keyword>
<dbReference type="Proteomes" id="UP000008311">
    <property type="component" value="Unassembled WGS sequence"/>
</dbReference>
<name>B9TBL5_RICCO</name>
<proteinExistence type="predicted"/>
<evidence type="ECO:0000256" key="2">
    <source>
        <dbReference type="ARBA" id="ARBA00022692"/>
    </source>
</evidence>
<feature type="non-terminal residue" evidence="6">
    <location>
        <position position="92"/>
    </location>
</feature>
<dbReference type="Pfam" id="PF13564">
    <property type="entry name" value="DoxX_2"/>
    <property type="match status" value="1"/>
</dbReference>
<evidence type="ECO:0000256" key="1">
    <source>
        <dbReference type="ARBA" id="ARBA00004141"/>
    </source>
</evidence>